<dbReference type="Proteomes" id="UP000186817">
    <property type="component" value="Unassembled WGS sequence"/>
</dbReference>
<comment type="caution">
    <text evidence="1">The sequence shown here is derived from an EMBL/GenBank/DDBJ whole genome shotgun (WGS) entry which is preliminary data.</text>
</comment>
<name>A0A1Q9EJQ7_SYMMI</name>
<protein>
    <submittedName>
        <fullName evidence="1">Uncharacterized protein</fullName>
    </submittedName>
</protein>
<evidence type="ECO:0000313" key="2">
    <source>
        <dbReference type="Proteomes" id="UP000186817"/>
    </source>
</evidence>
<reference evidence="1 2" key="1">
    <citation type="submission" date="2016-02" db="EMBL/GenBank/DDBJ databases">
        <title>Genome analysis of coral dinoflagellate symbionts highlights evolutionary adaptations to a symbiotic lifestyle.</title>
        <authorList>
            <person name="Aranda M."/>
            <person name="Li Y."/>
            <person name="Liew Y.J."/>
            <person name="Baumgarten S."/>
            <person name="Simakov O."/>
            <person name="Wilson M."/>
            <person name="Piel J."/>
            <person name="Ashoor H."/>
            <person name="Bougouffa S."/>
            <person name="Bajic V.B."/>
            <person name="Ryu T."/>
            <person name="Ravasi T."/>
            <person name="Bayer T."/>
            <person name="Micklem G."/>
            <person name="Kim H."/>
            <person name="Bhak J."/>
            <person name="Lajeunesse T.C."/>
            <person name="Voolstra C.R."/>
        </authorList>
    </citation>
    <scope>NUCLEOTIDE SEQUENCE [LARGE SCALE GENOMIC DNA]</scope>
    <source>
        <strain evidence="1 2">CCMP2467</strain>
    </source>
</reference>
<dbReference type="EMBL" id="LSRX01000135">
    <property type="protein sequence ID" value="OLQ07608.1"/>
    <property type="molecule type" value="Genomic_DNA"/>
</dbReference>
<sequence length="370" mass="41917">MIELTPKPAIGRIEVFVRGKMLPSVSDMAPASTESPGHFYLIVFDDEEAHGQIVKRHWGKLSCEVVWAKNHATVCYSAVEGNMSAMATRHTVLSDFEDGVPRGSGLDKLRGYKLYEEGMAVFEGTRQSWNIPPWKRGNGSNDPYMLFYGDMEIWTGAVVRLRMKDGRKFTLMSLEARLEDQFSHQLDSDQNSAKAFSVNIRREGDSLEVSCLSLGGEPVAQPHHFHIGDKVETLRAYIRDELGLVSARFFCGSEEIQDVSDISRFDSLVVSEQQLSRTIKCLEVSGSNMEKKRYEERSASRKRRLMEEGIDVEEEPVNHFQPRMDGKLIFTDFEDVEWIDLASENAKVHLRKLEFVTGERVDNAAVQLGD</sequence>
<dbReference type="AlphaFoldDB" id="A0A1Q9EJQ7"/>
<gene>
    <name evidence="1" type="ORF">AK812_SmicGene8961</name>
</gene>
<keyword evidence="2" id="KW-1185">Reference proteome</keyword>
<accession>A0A1Q9EJQ7</accession>
<proteinExistence type="predicted"/>
<organism evidence="1 2">
    <name type="scientific">Symbiodinium microadriaticum</name>
    <name type="common">Dinoflagellate</name>
    <name type="synonym">Zooxanthella microadriatica</name>
    <dbReference type="NCBI Taxonomy" id="2951"/>
    <lineage>
        <taxon>Eukaryota</taxon>
        <taxon>Sar</taxon>
        <taxon>Alveolata</taxon>
        <taxon>Dinophyceae</taxon>
        <taxon>Suessiales</taxon>
        <taxon>Symbiodiniaceae</taxon>
        <taxon>Symbiodinium</taxon>
    </lineage>
</organism>
<dbReference type="OrthoDB" id="408097at2759"/>
<evidence type="ECO:0000313" key="1">
    <source>
        <dbReference type="EMBL" id="OLQ07608.1"/>
    </source>
</evidence>